<name>A0A0L9U6Y2_PHAAN</name>
<feature type="compositionally biased region" description="Basic residues" evidence="1">
    <location>
        <begin position="106"/>
        <end position="127"/>
    </location>
</feature>
<evidence type="ECO:0000256" key="1">
    <source>
        <dbReference type="SAM" id="MobiDB-lite"/>
    </source>
</evidence>
<feature type="compositionally biased region" description="Polar residues" evidence="1">
    <location>
        <begin position="131"/>
        <end position="146"/>
    </location>
</feature>
<proteinExistence type="predicted"/>
<evidence type="ECO:0000313" key="3">
    <source>
        <dbReference type="Proteomes" id="UP000053144"/>
    </source>
</evidence>
<feature type="compositionally biased region" description="Low complexity" evidence="1">
    <location>
        <begin position="84"/>
        <end position="96"/>
    </location>
</feature>
<accession>A0A0L9U6Y2</accession>
<organism evidence="2 3">
    <name type="scientific">Phaseolus angularis</name>
    <name type="common">Azuki bean</name>
    <name type="synonym">Vigna angularis</name>
    <dbReference type="NCBI Taxonomy" id="3914"/>
    <lineage>
        <taxon>Eukaryota</taxon>
        <taxon>Viridiplantae</taxon>
        <taxon>Streptophyta</taxon>
        <taxon>Embryophyta</taxon>
        <taxon>Tracheophyta</taxon>
        <taxon>Spermatophyta</taxon>
        <taxon>Magnoliopsida</taxon>
        <taxon>eudicotyledons</taxon>
        <taxon>Gunneridae</taxon>
        <taxon>Pentapetalae</taxon>
        <taxon>rosids</taxon>
        <taxon>fabids</taxon>
        <taxon>Fabales</taxon>
        <taxon>Fabaceae</taxon>
        <taxon>Papilionoideae</taxon>
        <taxon>50 kb inversion clade</taxon>
        <taxon>NPAAA clade</taxon>
        <taxon>indigoferoid/millettioid clade</taxon>
        <taxon>Phaseoleae</taxon>
        <taxon>Vigna</taxon>
    </lineage>
</organism>
<dbReference type="AlphaFoldDB" id="A0A0L9U6Y2"/>
<feature type="region of interest" description="Disordered" evidence="1">
    <location>
        <begin position="1"/>
        <end position="146"/>
    </location>
</feature>
<dbReference type="Gramene" id="KOM38506">
    <property type="protein sequence ID" value="KOM38506"/>
    <property type="gene ID" value="LR48_Vigan03g188800"/>
</dbReference>
<protein>
    <submittedName>
        <fullName evidence="2">Uncharacterized protein</fullName>
    </submittedName>
</protein>
<feature type="compositionally biased region" description="Polar residues" evidence="1">
    <location>
        <begin position="24"/>
        <end position="62"/>
    </location>
</feature>
<feature type="compositionally biased region" description="Polar residues" evidence="1">
    <location>
        <begin position="1"/>
        <end position="13"/>
    </location>
</feature>
<sequence>MCQPNPNQEQSGVANAGHRDSMAAHSSTFFGATHAFNNSNQGTSDPKTRNQNQPQFENFTISTRKKKNKIKTPISINENPITPEIPNFPISPNSNPKIREQQNPKPKARCRRRFRQSRRRCPRHLHAFRIVSSSHTNRNPQDQNQK</sequence>
<gene>
    <name evidence="2" type="ORF">LR48_Vigan03g188800</name>
</gene>
<reference evidence="3" key="1">
    <citation type="journal article" date="2015" name="Proc. Natl. Acad. Sci. U.S.A.">
        <title>Genome sequencing of adzuki bean (Vigna angularis) provides insight into high starch and low fat accumulation and domestication.</title>
        <authorList>
            <person name="Yang K."/>
            <person name="Tian Z."/>
            <person name="Chen C."/>
            <person name="Luo L."/>
            <person name="Zhao B."/>
            <person name="Wang Z."/>
            <person name="Yu L."/>
            <person name="Li Y."/>
            <person name="Sun Y."/>
            <person name="Li W."/>
            <person name="Chen Y."/>
            <person name="Li Y."/>
            <person name="Zhang Y."/>
            <person name="Ai D."/>
            <person name="Zhao J."/>
            <person name="Shang C."/>
            <person name="Ma Y."/>
            <person name="Wu B."/>
            <person name="Wang M."/>
            <person name="Gao L."/>
            <person name="Sun D."/>
            <person name="Zhang P."/>
            <person name="Guo F."/>
            <person name="Wang W."/>
            <person name="Li Y."/>
            <person name="Wang J."/>
            <person name="Varshney R.K."/>
            <person name="Wang J."/>
            <person name="Ling H.Q."/>
            <person name="Wan P."/>
        </authorList>
    </citation>
    <scope>NUCLEOTIDE SEQUENCE</scope>
    <source>
        <strain evidence="3">cv. Jingnong 6</strain>
    </source>
</reference>
<dbReference type="Proteomes" id="UP000053144">
    <property type="component" value="Chromosome 3"/>
</dbReference>
<dbReference type="EMBL" id="CM003373">
    <property type="protein sequence ID" value="KOM38506.1"/>
    <property type="molecule type" value="Genomic_DNA"/>
</dbReference>
<evidence type="ECO:0000313" key="2">
    <source>
        <dbReference type="EMBL" id="KOM38506.1"/>
    </source>
</evidence>